<feature type="compositionally biased region" description="Polar residues" evidence="1">
    <location>
        <begin position="119"/>
        <end position="133"/>
    </location>
</feature>
<feature type="region of interest" description="Disordered" evidence="1">
    <location>
        <begin position="30"/>
        <end position="174"/>
    </location>
</feature>
<feature type="compositionally biased region" description="Low complexity" evidence="1">
    <location>
        <begin position="98"/>
        <end position="118"/>
    </location>
</feature>
<organism evidence="2 3">
    <name type="scientific">Zalerion maritima</name>
    <dbReference type="NCBI Taxonomy" id="339359"/>
    <lineage>
        <taxon>Eukaryota</taxon>
        <taxon>Fungi</taxon>
        <taxon>Dikarya</taxon>
        <taxon>Ascomycota</taxon>
        <taxon>Pezizomycotina</taxon>
        <taxon>Sordariomycetes</taxon>
        <taxon>Lulworthiomycetidae</taxon>
        <taxon>Lulworthiales</taxon>
        <taxon>Lulworthiaceae</taxon>
        <taxon>Zalerion</taxon>
    </lineage>
</organism>
<dbReference type="AlphaFoldDB" id="A0AAD5WV54"/>
<comment type="caution">
    <text evidence="2">The sequence shown here is derived from an EMBL/GenBank/DDBJ whole genome shotgun (WGS) entry which is preliminary data.</text>
</comment>
<dbReference type="Proteomes" id="UP001201980">
    <property type="component" value="Unassembled WGS sequence"/>
</dbReference>
<accession>A0AAD5WV54</accession>
<feature type="region of interest" description="Disordered" evidence="1">
    <location>
        <begin position="351"/>
        <end position="488"/>
    </location>
</feature>
<sequence length="533" mass="57272">MVVQCSSGLPGFQSPIETLAPWDCHRPSSFNKNDDMRFLDDTPFPPLGSMTPGSDSDPKARSQEILNSKLRASRELNDSKDGDKGGNYAFTTVRVGGQPTLSTSQSTSSVYVSTPSATGLSASIPQNAASSSKPFVRSEMEQSSPLPSPAPTASPITVSFRPSQKLSQKRRRPLTDVDGIDTAELSVKKRRLRLHLITSRLSRPFSLPATHILNREAIAGLPGDGKRFVKLAAYLSARRAAVSAAQSTSINHNPSSVDLLRRAAILNRVRVGVAKLSTAVNHIYGYAYSPQSHGMEPRASTAALVACHSVQLVNAARYFFPSPTTPAAPPPQHQNTGPVGMASQWHYHHTPSHVHAASGPPSMSQHYGALLPRTPPPAGETPSPTKPGMVQKMEYHHARLPPSPKLKPSSGGGARRLGPSPLACSPDLRPARERDFDENDEVDNDSVAFPGSEVDNKYADLSDDDEDGDDDGYDFGAIFGGSTGTMGNQVLTPDDLDELEFGMLDDPSDDTNGHFYEEYLDELDGIPRGSSRA</sequence>
<proteinExistence type="predicted"/>
<feature type="compositionally biased region" description="Acidic residues" evidence="1">
    <location>
        <begin position="461"/>
        <end position="473"/>
    </location>
</feature>
<gene>
    <name evidence="2" type="ORF">MKZ38_003706</name>
</gene>
<dbReference type="EMBL" id="JAKWBI020000021">
    <property type="protein sequence ID" value="KAJ2905918.1"/>
    <property type="molecule type" value="Genomic_DNA"/>
</dbReference>
<evidence type="ECO:0000256" key="1">
    <source>
        <dbReference type="SAM" id="MobiDB-lite"/>
    </source>
</evidence>
<protein>
    <submittedName>
        <fullName evidence="2">Uncharacterized protein</fullName>
    </submittedName>
</protein>
<reference evidence="2" key="1">
    <citation type="submission" date="2022-07" db="EMBL/GenBank/DDBJ databases">
        <title>Draft genome sequence of Zalerion maritima ATCC 34329, a (micro)plastics degrading marine fungus.</title>
        <authorList>
            <person name="Paco A."/>
            <person name="Goncalves M.F.M."/>
            <person name="Rocha-Santos T.A.P."/>
            <person name="Alves A."/>
        </authorList>
    </citation>
    <scope>NUCLEOTIDE SEQUENCE</scope>
    <source>
        <strain evidence="2">ATCC 34329</strain>
    </source>
</reference>
<evidence type="ECO:0000313" key="3">
    <source>
        <dbReference type="Proteomes" id="UP001201980"/>
    </source>
</evidence>
<keyword evidence="3" id="KW-1185">Reference proteome</keyword>
<evidence type="ECO:0000313" key="2">
    <source>
        <dbReference type="EMBL" id="KAJ2905918.1"/>
    </source>
</evidence>
<name>A0AAD5WV54_9PEZI</name>
<feature type="compositionally biased region" description="Basic and acidic residues" evidence="1">
    <location>
        <begin position="72"/>
        <end position="84"/>
    </location>
</feature>